<comment type="similarity">
    <text evidence="1 5 6">Belongs to the peptidase S8 family.</text>
</comment>
<dbReference type="InterPro" id="IPR000209">
    <property type="entry name" value="Peptidase_S8/S53_dom"/>
</dbReference>
<dbReference type="SUPFAM" id="SSF52743">
    <property type="entry name" value="Subtilisin-like"/>
    <property type="match status" value="1"/>
</dbReference>
<keyword evidence="7" id="KW-0732">Signal</keyword>
<dbReference type="Gene3D" id="3.40.50.200">
    <property type="entry name" value="Peptidase S8/S53 domain"/>
    <property type="match status" value="1"/>
</dbReference>
<dbReference type="SUPFAM" id="SSF54897">
    <property type="entry name" value="Protease propeptides/inhibitors"/>
    <property type="match status" value="1"/>
</dbReference>
<dbReference type="PROSITE" id="PS00137">
    <property type="entry name" value="SUBTILASE_HIS"/>
    <property type="match status" value="1"/>
</dbReference>
<dbReference type="FunFam" id="3.40.50.200:FF:000007">
    <property type="entry name" value="Subtilisin-like serine protease"/>
    <property type="match status" value="1"/>
</dbReference>
<dbReference type="InterPro" id="IPR023827">
    <property type="entry name" value="Peptidase_S8_Asp-AS"/>
</dbReference>
<feature type="domain" description="Peptidase S8/S53" evidence="8">
    <location>
        <begin position="164"/>
        <end position="397"/>
    </location>
</feature>
<dbReference type="AlphaFoldDB" id="A0AAN6VRM2"/>
<dbReference type="InterPro" id="IPR034193">
    <property type="entry name" value="PCSK9_ProteinaseK-like"/>
</dbReference>
<dbReference type="Pfam" id="PF00082">
    <property type="entry name" value="Peptidase_S8"/>
    <property type="match status" value="1"/>
</dbReference>
<dbReference type="Gene3D" id="3.30.70.80">
    <property type="entry name" value="Peptidase S8 propeptide/proteinase inhibitor I9"/>
    <property type="match status" value="1"/>
</dbReference>
<feature type="signal peptide" evidence="7">
    <location>
        <begin position="1"/>
        <end position="15"/>
    </location>
</feature>
<dbReference type="PANTHER" id="PTHR43806:SF11">
    <property type="entry name" value="CEREVISIN-RELATED"/>
    <property type="match status" value="1"/>
</dbReference>
<reference evidence="9" key="2">
    <citation type="submission" date="2023-05" db="EMBL/GenBank/DDBJ databases">
        <authorList>
            <consortium name="Lawrence Berkeley National Laboratory"/>
            <person name="Steindorff A."/>
            <person name="Hensen N."/>
            <person name="Bonometti L."/>
            <person name="Westerberg I."/>
            <person name="Brannstrom I.O."/>
            <person name="Guillou S."/>
            <person name="Cros-Aarteil S."/>
            <person name="Calhoun S."/>
            <person name="Haridas S."/>
            <person name="Kuo A."/>
            <person name="Mondo S."/>
            <person name="Pangilinan J."/>
            <person name="Riley R."/>
            <person name="Labutti K."/>
            <person name="Andreopoulos B."/>
            <person name="Lipzen A."/>
            <person name="Chen C."/>
            <person name="Yanf M."/>
            <person name="Daum C."/>
            <person name="Ng V."/>
            <person name="Clum A."/>
            <person name="Ohm R."/>
            <person name="Martin F."/>
            <person name="Silar P."/>
            <person name="Natvig D."/>
            <person name="Lalanne C."/>
            <person name="Gautier V."/>
            <person name="Ament-Velasquez S.L."/>
            <person name="Kruys A."/>
            <person name="Hutchinson M.I."/>
            <person name="Powell A.J."/>
            <person name="Barry K."/>
            <person name="Miller A.N."/>
            <person name="Grigoriev I.V."/>
            <person name="Debuchy R."/>
            <person name="Gladieux P."/>
            <person name="Thoren M.H."/>
            <person name="Johannesson H."/>
        </authorList>
    </citation>
    <scope>NUCLEOTIDE SEQUENCE</scope>
    <source>
        <strain evidence="9">CBS 538.74</strain>
    </source>
</reference>
<dbReference type="InterPro" id="IPR015500">
    <property type="entry name" value="Peptidase_S8_subtilisin-rel"/>
</dbReference>
<dbReference type="InterPro" id="IPR050131">
    <property type="entry name" value="Peptidase_S8_subtilisin-like"/>
</dbReference>
<dbReference type="GO" id="GO:0006508">
    <property type="term" value="P:proteolysis"/>
    <property type="evidence" value="ECO:0007669"/>
    <property type="project" value="UniProtKB-KW"/>
</dbReference>
<comment type="caution">
    <text evidence="9">The sequence shown here is derived from an EMBL/GenBank/DDBJ whole genome shotgun (WGS) entry which is preliminary data.</text>
</comment>
<dbReference type="InterPro" id="IPR022398">
    <property type="entry name" value="Peptidase_S8_His-AS"/>
</dbReference>
<evidence type="ECO:0000313" key="10">
    <source>
        <dbReference type="Proteomes" id="UP001302745"/>
    </source>
</evidence>
<dbReference type="InterPro" id="IPR036852">
    <property type="entry name" value="Peptidase_S8/S53_dom_sf"/>
</dbReference>
<evidence type="ECO:0000313" key="9">
    <source>
        <dbReference type="EMBL" id="KAK4155997.1"/>
    </source>
</evidence>
<evidence type="ECO:0000256" key="6">
    <source>
        <dbReference type="RuleBase" id="RU003355"/>
    </source>
</evidence>
<evidence type="ECO:0000256" key="2">
    <source>
        <dbReference type="ARBA" id="ARBA00022670"/>
    </source>
</evidence>
<name>A0AAN6VRM2_9PEZI</name>
<reference evidence="9" key="1">
    <citation type="journal article" date="2023" name="Mol. Phylogenet. Evol.">
        <title>Genome-scale phylogeny and comparative genomics of the fungal order Sordariales.</title>
        <authorList>
            <person name="Hensen N."/>
            <person name="Bonometti L."/>
            <person name="Westerberg I."/>
            <person name="Brannstrom I.O."/>
            <person name="Guillou S."/>
            <person name="Cros-Aarteil S."/>
            <person name="Calhoun S."/>
            <person name="Haridas S."/>
            <person name="Kuo A."/>
            <person name="Mondo S."/>
            <person name="Pangilinan J."/>
            <person name="Riley R."/>
            <person name="LaButti K."/>
            <person name="Andreopoulos B."/>
            <person name="Lipzen A."/>
            <person name="Chen C."/>
            <person name="Yan M."/>
            <person name="Daum C."/>
            <person name="Ng V."/>
            <person name="Clum A."/>
            <person name="Steindorff A."/>
            <person name="Ohm R.A."/>
            <person name="Martin F."/>
            <person name="Silar P."/>
            <person name="Natvig D.O."/>
            <person name="Lalanne C."/>
            <person name="Gautier V."/>
            <person name="Ament-Velasquez S.L."/>
            <person name="Kruys A."/>
            <person name="Hutchinson M.I."/>
            <person name="Powell A.J."/>
            <person name="Barry K."/>
            <person name="Miller A.N."/>
            <person name="Grigoriev I.V."/>
            <person name="Debuchy R."/>
            <person name="Gladieux P."/>
            <person name="Hiltunen Thoren M."/>
            <person name="Johannesson H."/>
        </authorList>
    </citation>
    <scope>NUCLEOTIDE SEQUENCE</scope>
    <source>
        <strain evidence="9">CBS 538.74</strain>
    </source>
</reference>
<feature type="active site" description="Charge relay system" evidence="5">
    <location>
        <position position="205"/>
    </location>
</feature>
<dbReference type="PROSITE" id="PS00136">
    <property type="entry name" value="SUBTILASE_ASP"/>
    <property type="match status" value="1"/>
</dbReference>
<protein>
    <submittedName>
        <fullName evidence="9">Serine protease</fullName>
    </submittedName>
</protein>
<proteinExistence type="inferred from homology"/>
<dbReference type="CDD" id="cd04077">
    <property type="entry name" value="Peptidases_S8_PCSK9_ProteinaseK_like"/>
    <property type="match status" value="1"/>
</dbReference>
<sequence length="512" mass="53459">MKLTIILCGLAAAAAFPLAPAAAPIKNHGVSDDIVIPDTYIVKYKAHVDAIKIKDHEDDFDDRARKANKKGIFDRFNVLGLQGYIAEIPRSELSNLTESDLVKPIEYVEKDTIVKSTAVSAVIPDIPDLTKRAMTRQRHAPWGLARISHRSRDSTEYYYSDTAGEGIRVYVLDTGVRLSHSDLGGRAVWGANFVASSTDGDEDGHGTHVAGILGGTTYGVAKKATLVSVKVLDRTGTGSMSGLLQGLNWAVADAKNRGLARKAVINMSLSGSYMQSVNDGIQAATDAGLTVVVAAGNKDQDVMHWSPASAPSAITVGAIDQNDQRAEFSNWGAGIDIFAPGVAISSAYNTSDSAVVAMSGTSMASPHVAGLAAYFIANEGLSGGAVASRILDVATKGVGDSKGGSDRIAPVNPPLKTSNLPSPLVAAAPTLTPSLPTNLATQPPPPLPDVLLSSTLLLVRVHLVGREGMEVGAAQLGPPAGPPAAVDGYCTVKRGWARSGERSVIWRLAVGM</sequence>
<evidence type="ECO:0000259" key="8">
    <source>
        <dbReference type="Pfam" id="PF00082"/>
    </source>
</evidence>
<dbReference type="PANTHER" id="PTHR43806">
    <property type="entry name" value="PEPTIDASE S8"/>
    <property type="match status" value="1"/>
</dbReference>
<evidence type="ECO:0000256" key="4">
    <source>
        <dbReference type="ARBA" id="ARBA00022825"/>
    </source>
</evidence>
<feature type="active site" description="Charge relay system" evidence="5">
    <location>
        <position position="362"/>
    </location>
</feature>
<keyword evidence="2 5" id="KW-0645">Protease</keyword>
<dbReference type="PROSITE" id="PS51892">
    <property type="entry name" value="SUBTILASE"/>
    <property type="match status" value="1"/>
</dbReference>
<organism evidence="9 10">
    <name type="scientific">Chaetomidium leptoderma</name>
    <dbReference type="NCBI Taxonomy" id="669021"/>
    <lineage>
        <taxon>Eukaryota</taxon>
        <taxon>Fungi</taxon>
        <taxon>Dikarya</taxon>
        <taxon>Ascomycota</taxon>
        <taxon>Pezizomycotina</taxon>
        <taxon>Sordariomycetes</taxon>
        <taxon>Sordariomycetidae</taxon>
        <taxon>Sordariales</taxon>
        <taxon>Chaetomiaceae</taxon>
        <taxon>Chaetomidium</taxon>
    </lineage>
</organism>
<dbReference type="PROSITE" id="PS00138">
    <property type="entry name" value="SUBTILASE_SER"/>
    <property type="match status" value="1"/>
</dbReference>
<dbReference type="EMBL" id="MU856876">
    <property type="protein sequence ID" value="KAK4155997.1"/>
    <property type="molecule type" value="Genomic_DNA"/>
</dbReference>
<dbReference type="InterPro" id="IPR037045">
    <property type="entry name" value="S8pro/Inhibitor_I9_sf"/>
</dbReference>
<accession>A0AAN6VRM2</accession>
<evidence type="ECO:0000256" key="7">
    <source>
        <dbReference type="SAM" id="SignalP"/>
    </source>
</evidence>
<dbReference type="InterPro" id="IPR023828">
    <property type="entry name" value="Peptidase_S8_Ser-AS"/>
</dbReference>
<dbReference type="Proteomes" id="UP001302745">
    <property type="component" value="Unassembled WGS sequence"/>
</dbReference>
<dbReference type="GO" id="GO:0004252">
    <property type="term" value="F:serine-type endopeptidase activity"/>
    <property type="evidence" value="ECO:0007669"/>
    <property type="project" value="UniProtKB-UniRule"/>
</dbReference>
<keyword evidence="4 5" id="KW-0720">Serine protease</keyword>
<evidence type="ECO:0000256" key="5">
    <source>
        <dbReference type="PROSITE-ProRule" id="PRU01240"/>
    </source>
</evidence>
<evidence type="ECO:0000256" key="1">
    <source>
        <dbReference type="ARBA" id="ARBA00011073"/>
    </source>
</evidence>
<keyword evidence="3 5" id="KW-0378">Hydrolase</keyword>
<dbReference type="PRINTS" id="PR00723">
    <property type="entry name" value="SUBTILISIN"/>
</dbReference>
<keyword evidence="10" id="KW-1185">Reference proteome</keyword>
<feature type="chain" id="PRO_5043002941" evidence="7">
    <location>
        <begin position="16"/>
        <end position="512"/>
    </location>
</feature>
<gene>
    <name evidence="9" type="ORF">C8A00DRAFT_41466</name>
</gene>
<evidence type="ECO:0000256" key="3">
    <source>
        <dbReference type="ARBA" id="ARBA00022801"/>
    </source>
</evidence>
<feature type="active site" description="Charge relay system" evidence="5">
    <location>
        <position position="173"/>
    </location>
</feature>